<organism evidence="2 3">
    <name type="scientific">Amycolatopsis dongchuanensis</name>
    <dbReference type="NCBI Taxonomy" id="1070866"/>
    <lineage>
        <taxon>Bacteria</taxon>
        <taxon>Bacillati</taxon>
        <taxon>Actinomycetota</taxon>
        <taxon>Actinomycetes</taxon>
        <taxon>Pseudonocardiales</taxon>
        <taxon>Pseudonocardiaceae</taxon>
        <taxon>Amycolatopsis</taxon>
    </lineage>
</organism>
<dbReference type="EMBL" id="BAABIB010000167">
    <property type="protein sequence ID" value="GAA4669573.1"/>
    <property type="molecule type" value="Genomic_DNA"/>
</dbReference>
<gene>
    <name evidence="2" type="ORF">GCM10023214_75080</name>
</gene>
<accession>A0ABP8VR28</accession>
<sequence length="573" mass="60553">MVTWGEVLRWRPEPLADLVGVLNDRYNRLIGCANDLRATAMPEGWSGPAANAAAAKAARLADSAEELAAEGAMLRRAAGDVSDAITGVLNGVHEAQSLAAAREFRIDEDGVVTGGPPPVCTADDPDGSVAAADNHRVLSELRDRIREVLRSAEDVDDDFCAVLDRIQTSHVIDPGSGRTDLAAAGNSGWALGALSIPPPPNASPADNAAWWATLSPGQRQVLTKEHPELIGPRDGLPTEARDAANRIRLDQTRAELMNQRDDVRHRMDALRHTAGGDIVLTDRAAYERLKEQWDEISGKLNGVDAIYDRLNHPRPGEPRAYLLMLDASGNGKAVIACGNPDTAADVATYVPGTGSELSKISGDINRSDRMVHAAREAGSSSTAVITWQGYEAPGTLVDAARESYADDGKGKLDSFQEGLRESHVGAPSHNTVIGHSYGTTLVGHAARDGGLNADDLAFVASPGVGADNVSQLHLEGVNQADVGQHVHSTVAAHDMIKVTNVDLAPPLSGQHFDPHGPDPADPGFGGKVFTSDPGTEGPWYEGGLSGAAHSEYWNPNNKALDNLGRIIAGRPTY</sequence>
<evidence type="ECO:0000259" key="1">
    <source>
        <dbReference type="Pfam" id="PF06259"/>
    </source>
</evidence>
<evidence type="ECO:0000313" key="3">
    <source>
        <dbReference type="Proteomes" id="UP001500192"/>
    </source>
</evidence>
<evidence type="ECO:0000313" key="2">
    <source>
        <dbReference type="EMBL" id="GAA4669573.1"/>
    </source>
</evidence>
<dbReference type="Pfam" id="PF06259">
    <property type="entry name" value="Abhydrolase_8"/>
    <property type="match status" value="1"/>
</dbReference>
<proteinExistence type="predicted"/>
<keyword evidence="2" id="KW-0378">Hydrolase</keyword>
<dbReference type="GO" id="GO:0016787">
    <property type="term" value="F:hydrolase activity"/>
    <property type="evidence" value="ECO:0007669"/>
    <property type="project" value="UniProtKB-KW"/>
</dbReference>
<feature type="domain" description="DUF1023" evidence="1">
    <location>
        <begin position="326"/>
        <end position="497"/>
    </location>
</feature>
<name>A0ABP8VR28_9PSEU</name>
<dbReference type="Proteomes" id="UP001500192">
    <property type="component" value="Unassembled WGS sequence"/>
</dbReference>
<dbReference type="InterPro" id="IPR010427">
    <property type="entry name" value="DUF1023"/>
</dbReference>
<keyword evidence="3" id="KW-1185">Reference proteome</keyword>
<reference evidence="3" key="1">
    <citation type="journal article" date="2019" name="Int. J. Syst. Evol. Microbiol.">
        <title>The Global Catalogue of Microorganisms (GCM) 10K type strain sequencing project: providing services to taxonomists for standard genome sequencing and annotation.</title>
        <authorList>
            <consortium name="The Broad Institute Genomics Platform"/>
            <consortium name="The Broad Institute Genome Sequencing Center for Infectious Disease"/>
            <person name="Wu L."/>
            <person name="Ma J."/>
        </authorList>
    </citation>
    <scope>NUCLEOTIDE SEQUENCE [LARGE SCALE GENOMIC DNA]</scope>
    <source>
        <strain evidence="3">JCM 18054</strain>
    </source>
</reference>
<comment type="caution">
    <text evidence="2">The sequence shown here is derived from an EMBL/GenBank/DDBJ whole genome shotgun (WGS) entry which is preliminary data.</text>
</comment>
<protein>
    <submittedName>
        <fullName evidence="2">Alpha/beta hydrolase</fullName>
    </submittedName>
</protein>